<organism evidence="2">
    <name type="scientific">marine metagenome</name>
    <dbReference type="NCBI Taxonomy" id="408172"/>
    <lineage>
        <taxon>unclassified sequences</taxon>
        <taxon>metagenomes</taxon>
        <taxon>ecological metagenomes</taxon>
    </lineage>
</organism>
<proteinExistence type="predicted"/>
<evidence type="ECO:0000259" key="1">
    <source>
        <dbReference type="SMART" id="SM00849"/>
    </source>
</evidence>
<dbReference type="InterPro" id="IPR036866">
    <property type="entry name" value="RibonucZ/Hydroxyglut_hydro"/>
</dbReference>
<accession>A0A382AY67</accession>
<name>A0A382AY67_9ZZZZ</name>
<dbReference type="PANTHER" id="PTHR42951">
    <property type="entry name" value="METALLO-BETA-LACTAMASE DOMAIN-CONTAINING"/>
    <property type="match status" value="1"/>
</dbReference>
<dbReference type="InterPro" id="IPR001279">
    <property type="entry name" value="Metallo-B-lactamas"/>
</dbReference>
<dbReference type="InterPro" id="IPR050855">
    <property type="entry name" value="NDM-1-like"/>
</dbReference>
<dbReference type="SMART" id="SM00849">
    <property type="entry name" value="Lactamase_B"/>
    <property type="match status" value="1"/>
</dbReference>
<dbReference type="AlphaFoldDB" id="A0A382AY67"/>
<reference evidence="2" key="1">
    <citation type="submission" date="2018-05" db="EMBL/GenBank/DDBJ databases">
        <authorList>
            <person name="Lanie J.A."/>
            <person name="Ng W.-L."/>
            <person name="Kazmierczak K.M."/>
            <person name="Andrzejewski T.M."/>
            <person name="Davidsen T.M."/>
            <person name="Wayne K.J."/>
            <person name="Tettelin H."/>
            <person name="Glass J.I."/>
            <person name="Rusch D."/>
            <person name="Podicherti R."/>
            <person name="Tsui H.-C.T."/>
            <person name="Winkler M.E."/>
        </authorList>
    </citation>
    <scope>NUCLEOTIDE SEQUENCE</scope>
</reference>
<dbReference type="PANTHER" id="PTHR42951:SF4">
    <property type="entry name" value="ACYL-COENZYME A THIOESTERASE MBLAC2"/>
    <property type="match status" value="1"/>
</dbReference>
<feature type="domain" description="Metallo-beta-lactamase" evidence="1">
    <location>
        <begin position="49"/>
        <end position="231"/>
    </location>
</feature>
<dbReference type="SUPFAM" id="SSF56281">
    <property type="entry name" value="Metallo-hydrolase/oxidoreductase"/>
    <property type="match status" value="1"/>
</dbReference>
<dbReference type="Pfam" id="PF00753">
    <property type="entry name" value="Lactamase_B"/>
    <property type="match status" value="1"/>
</dbReference>
<sequence>MFRACLLCALLLVGLLSVGITAQPAGGPPLRLEQLEDKLYVLHGGCMCGNTLFYIADGGVVMVDTKVAGQGDAILGELRAVTDLPIVMIINTHTHFDHTGSNAEFGTIERMVAHENARASLTKTSCPAVTNCDAFKGDNAKYLPNVTFSDTRTLNVGTDRIDLHYFGPGHTDGDTWIVFPDIRVAMGGDLFGAKGVPFIDTDNGGSAIAYDDTIANAVAGLENVDTVISGHVEAYPWDDLVRYADFHARLERHVLAGLAAGKTPEQVTGEFTLPDSLTDFTFSEPFATNFVRLMYAEASAQ</sequence>
<dbReference type="EMBL" id="UINC01027360">
    <property type="protein sequence ID" value="SVB06465.1"/>
    <property type="molecule type" value="Genomic_DNA"/>
</dbReference>
<dbReference type="Gene3D" id="3.60.15.10">
    <property type="entry name" value="Ribonuclease Z/Hydroxyacylglutathione hydrolase-like"/>
    <property type="match status" value="1"/>
</dbReference>
<gene>
    <name evidence="2" type="ORF">METZ01_LOCUS159319</name>
</gene>
<evidence type="ECO:0000313" key="2">
    <source>
        <dbReference type="EMBL" id="SVB06465.1"/>
    </source>
</evidence>
<protein>
    <recommendedName>
        <fullName evidence="1">Metallo-beta-lactamase domain-containing protein</fullName>
    </recommendedName>
</protein>